<comment type="caution">
    <text evidence="1">The sequence shown here is derived from an EMBL/GenBank/DDBJ whole genome shotgun (WGS) entry which is preliminary data.</text>
</comment>
<gene>
    <name evidence="1" type="ORF">L6452_40499</name>
</gene>
<evidence type="ECO:0000313" key="1">
    <source>
        <dbReference type="EMBL" id="KAI3669271.1"/>
    </source>
</evidence>
<evidence type="ECO:0000313" key="2">
    <source>
        <dbReference type="Proteomes" id="UP001055879"/>
    </source>
</evidence>
<sequence>MVLRSSFLPGMNNIELSCRLQVFSWFDSPGLRRGFREVSCFTHHSRFLQSKIILFGLLEFSISMSSSHLRFHLECPLIFSFTAMPFLA</sequence>
<dbReference type="Proteomes" id="UP001055879">
    <property type="component" value="Linkage Group LG16"/>
</dbReference>
<protein>
    <submittedName>
        <fullName evidence="1">Uncharacterized protein</fullName>
    </submittedName>
</protein>
<proteinExistence type="predicted"/>
<accession>A0ACB8XLG6</accession>
<dbReference type="EMBL" id="CM042062">
    <property type="protein sequence ID" value="KAI3669271.1"/>
    <property type="molecule type" value="Genomic_DNA"/>
</dbReference>
<reference evidence="1 2" key="2">
    <citation type="journal article" date="2022" name="Mol. Ecol. Resour.">
        <title>The genomes of chicory, endive, great burdock and yacon provide insights into Asteraceae paleo-polyploidization history and plant inulin production.</title>
        <authorList>
            <person name="Fan W."/>
            <person name="Wang S."/>
            <person name="Wang H."/>
            <person name="Wang A."/>
            <person name="Jiang F."/>
            <person name="Liu H."/>
            <person name="Zhao H."/>
            <person name="Xu D."/>
            <person name="Zhang Y."/>
        </authorList>
    </citation>
    <scope>NUCLEOTIDE SEQUENCE [LARGE SCALE GENOMIC DNA]</scope>
    <source>
        <strain evidence="2">cv. Niubang</strain>
    </source>
</reference>
<keyword evidence="2" id="KW-1185">Reference proteome</keyword>
<name>A0ACB8XLG6_ARCLA</name>
<organism evidence="1 2">
    <name type="scientific">Arctium lappa</name>
    <name type="common">Greater burdock</name>
    <name type="synonym">Lappa major</name>
    <dbReference type="NCBI Taxonomy" id="4217"/>
    <lineage>
        <taxon>Eukaryota</taxon>
        <taxon>Viridiplantae</taxon>
        <taxon>Streptophyta</taxon>
        <taxon>Embryophyta</taxon>
        <taxon>Tracheophyta</taxon>
        <taxon>Spermatophyta</taxon>
        <taxon>Magnoliopsida</taxon>
        <taxon>eudicotyledons</taxon>
        <taxon>Gunneridae</taxon>
        <taxon>Pentapetalae</taxon>
        <taxon>asterids</taxon>
        <taxon>campanulids</taxon>
        <taxon>Asterales</taxon>
        <taxon>Asteraceae</taxon>
        <taxon>Carduoideae</taxon>
        <taxon>Cardueae</taxon>
        <taxon>Arctiinae</taxon>
        <taxon>Arctium</taxon>
    </lineage>
</organism>
<reference evidence="2" key="1">
    <citation type="journal article" date="2022" name="Mol. Ecol. Resour.">
        <title>The genomes of chicory, endive, great burdock and yacon provide insights into Asteraceae palaeo-polyploidization history and plant inulin production.</title>
        <authorList>
            <person name="Fan W."/>
            <person name="Wang S."/>
            <person name="Wang H."/>
            <person name="Wang A."/>
            <person name="Jiang F."/>
            <person name="Liu H."/>
            <person name="Zhao H."/>
            <person name="Xu D."/>
            <person name="Zhang Y."/>
        </authorList>
    </citation>
    <scope>NUCLEOTIDE SEQUENCE [LARGE SCALE GENOMIC DNA]</scope>
    <source>
        <strain evidence="2">cv. Niubang</strain>
    </source>
</reference>